<dbReference type="InterPro" id="IPR033126">
    <property type="entry name" value="Glyco_hydro_9_Asp/Glu_AS"/>
</dbReference>
<dbReference type="PANTHER" id="PTHR22298">
    <property type="entry name" value="ENDO-1,4-BETA-GLUCANASE"/>
    <property type="match status" value="1"/>
</dbReference>
<feature type="active site" evidence="8">
    <location>
        <position position="563"/>
    </location>
</feature>
<evidence type="ECO:0000256" key="9">
    <source>
        <dbReference type="RuleBase" id="RU361166"/>
    </source>
</evidence>
<evidence type="ECO:0000256" key="4">
    <source>
        <dbReference type="ARBA" id="ARBA00023001"/>
    </source>
</evidence>
<evidence type="ECO:0000256" key="5">
    <source>
        <dbReference type="ARBA" id="ARBA00023277"/>
    </source>
</evidence>
<keyword evidence="4 9" id="KW-0136">Cellulose degradation</keyword>
<name>A0A6J8C3L9_MYTCO</name>
<protein>
    <recommendedName>
        <fullName evidence="9">Endoglucanase</fullName>
        <ecNumber evidence="9">3.2.1.4</ecNumber>
    </recommendedName>
</protein>
<feature type="domain" description="Glycoside hydrolase family 9" evidence="10">
    <location>
        <begin position="171"/>
        <end position="584"/>
    </location>
</feature>
<dbReference type="InterPro" id="IPR008965">
    <property type="entry name" value="CBM2/CBM3_carb-bd_dom_sf"/>
</dbReference>
<reference evidence="11 12" key="1">
    <citation type="submission" date="2020-06" db="EMBL/GenBank/DDBJ databases">
        <authorList>
            <person name="Li R."/>
            <person name="Bekaert M."/>
        </authorList>
    </citation>
    <scope>NUCLEOTIDE SEQUENCE [LARGE SCALE GENOMIC DNA]</scope>
    <source>
        <strain evidence="12">wild</strain>
    </source>
</reference>
<feature type="signal peptide" evidence="9">
    <location>
        <begin position="1"/>
        <end position="16"/>
    </location>
</feature>
<dbReference type="GO" id="GO:0008810">
    <property type="term" value="F:cellulase activity"/>
    <property type="evidence" value="ECO:0007669"/>
    <property type="project" value="UniProtKB-EC"/>
</dbReference>
<organism evidence="11 12">
    <name type="scientific">Mytilus coruscus</name>
    <name type="common">Sea mussel</name>
    <dbReference type="NCBI Taxonomy" id="42192"/>
    <lineage>
        <taxon>Eukaryota</taxon>
        <taxon>Metazoa</taxon>
        <taxon>Spiralia</taxon>
        <taxon>Lophotrochozoa</taxon>
        <taxon>Mollusca</taxon>
        <taxon>Bivalvia</taxon>
        <taxon>Autobranchia</taxon>
        <taxon>Pteriomorphia</taxon>
        <taxon>Mytilida</taxon>
        <taxon>Mytiloidea</taxon>
        <taxon>Mytilidae</taxon>
        <taxon>Mytilinae</taxon>
        <taxon>Mytilus</taxon>
    </lineage>
</organism>
<evidence type="ECO:0000259" key="10">
    <source>
        <dbReference type="Pfam" id="PF00759"/>
    </source>
</evidence>
<keyword evidence="7 8" id="KW-0624">Polysaccharide degradation</keyword>
<dbReference type="Gene3D" id="1.50.10.10">
    <property type="match status" value="1"/>
</dbReference>
<evidence type="ECO:0000256" key="7">
    <source>
        <dbReference type="ARBA" id="ARBA00023326"/>
    </source>
</evidence>
<evidence type="ECO:0000256" key="8">
    <source>
        <dbReference type="PROSITE-ProRule" id="PRU10060"/>
    </source>
</evidence>
<evidence type="ECO:0000256" key="3">
    <source>
        <dbReference type="ARBA" id="ARBA00022801"/>
    </source>
</evidence>
<comment type="catalytic activity">
    <reaction evidence="1 9">
        <text>Endohydrolysis of (1-&gt;4)-beta-D-glucosidic linkages in cellulose, lichenin and cereal beta-D-glucans.</text>
        <dbReference type="EC" id="3.2.1.4"/>
    </reaction>
</comment>
<dbReference type="AlphaFoldDB" id="A0A6J8C3L9"/>
<dbReference type="InterPro" id="IPR012341">
    <property type="entry name" value="6hp_glycosidase-like_sf"/>
</dbReference>
<feature type="chain" id="PRO_5027134181" description="Endoglucanase" evidence="9">
    <location>
        <begin position="17"/>
        <end position="899"/>
    </location>
</feature>
<dbReference type="EMBL" id="CACVKT020004325">
    <property type="protein sequence ID" value="CAC5389247.1"/>
    <property type="molecule type" value="Genomic_DNA"/>
</dbReference>
<evidence type="ECO:0000256" key="6">
    <source>
        <dbReference type="ARBA" id="ARBA00023295"/>
    </source>
</evidence>
<dbReference type="InterPro" id="IPR008928">
    <property type="entry name" value="6-hairpin_glycosidase_sf"/>
</dbReference>
<dbReference type="Pfam" id="PF00759">
    <property type="entry name" value="Glyco_hydro_9"/>
    <property type="match status" value="1"/>
</dbReference>
<evidence type="ECO:0000313" key="11">
    <source>
        <dbReference type="EMBL" id="CAC5389247.1"/>
    </source>
</evidence>
<accession>A0A6J8C3L9</accession>
<dbReference type="SUPFAM" id="SSF49384">
    <property type="entry name" value="Carbohydrate-binding domain"/>
    <property type="match status" value="1"/>
</dbReference>
<keyword evidence="5 8" id="KW-0119">Carbohydrate metabolism</keyword>
<dbReference type="InterPro" id="IPR001701">
    <property type="entry name" value="Glyco_hydro_9"/>
</dbReference>
<evidence type="ECO:0000256" key="2">
    <source>
        <dbReference type="ARBA" id="ARBA00007072"/>
    </source>
</evidence>
<dbReference type="PROSITE" id="PS00698">
    <property type="entry name" value="GH9_3"/>
    <property type="match status" value="1"/>
</dbReference>
<feature type="active site" evidence="8">
    <location>
        <position position="572"/>
    </location>
</feature>
<evidence type="ECO:0000313" key="12">
    <source>
        <dbReference type="Proteomes" id="UP000507470"/>
    </source>
</evidence>
<dbReference type="Proteomes" id="UP000507470">
    <property type="component" value="Unassembled WGS sequence"/>
</dbReference>
<dbReference type="Gene3D" id="2.60.40.290">
    <property type="match status" value="1"/>
</dbReference>
<keyword evidence="9" id="KW-0732">Signal</keyword>
<keyword evidence="3 8" id="KW-0378">Hydrolase</keyword>
<dbReference type="GO" id="GO:0030245">
    <property type="term" value="P:cellulose catabolic process"/>
    <property type="evidence" value="ECO:0007669"/>
    <property type="project" value="UniProtKB-KW"/>
</dbReference>
<dbReference type="EC" id="3.2.1.4" evidence="9"/>
<keyword evidence="12" id="KW-1185">Reference proteome</keyword>
<comment type="similarity">
    <text evidence="2 8 9">Belongs to the glycosyl hydrolase 9 (cellulase E) family.</text>
</comment>
<dbReference type="InterPro" id="IPR012291">
    <property type="entry name" value="CBM2_carb-bd_dom_sf"/>
</dbReference>
<evidence type="ECO:0000256" key="1">
    <source>
        <dbReference type="ARBA" id="ARBA00000966"/>
    </source>
</evidence>
<dbReference type="GO" id="GO:0030247">
    <property type="term" value="F:polysaccharide binding"/>
    <property type="evidence" value="ECO:0007669"/>
    <property type="project" value="InterPro"/>
</dbReference>
<dbReference type="InterPro" id="IPR036691">
    <property type="entry name" value="Endo/exonu/phosph_ase_sf"/>
</dbReference>
<dbReference type="SUPFAM" id="SSF56219">
    <property type="entry name" value="DNase I-like"/>
    <property type="match status" value="1"/>
</dbReference>
<dbReference type="OrthoDB" id="10257085at2759"/>
<keyword evidence="6 8" id="KW-0326">Glycosidase</keyword>
<gene>
    <name evidence="11" type="ORF">MCOR_24439</name>
</gene>
<sequence>MMFFVSLLVGLLSVNAENQGVYIENAWPGGFKGYIRLAPTVDLHGWKIRVKFNNPVGTLEVWNVKMIHNSTDKTEFVMTNIDTNGFLMAGKNLKLDFLVRGTVDTNHFGTLTLETGNTGTITTQPTMLKTVQTKSHATYQITTGTHSTIKENGGPTVTTVGFDRSRMKHDYGKAMALSILFYDAQRSGKLPSNNPISWRNDSAMQDNGDGHDLTGGWYDAADHVKFNLPMAEAAHVLGWGLEKFKDAYEHDGKLNDMYDCLRTPLDYFLKCWVPDQKTYWVQVGDVGADHSYWGRAEDMQMARPAYKIRPGAPGSDVAGNTVAALAVGSIVFRQMDGQYSTRLLEAAKTLYDFAKANPGLYSDSIPQAKAFYGSSGWKDEMCEAAAEMYKATNENKYLEDAKTYYESTTAWGYSWDVKQPGCQLLLWEITKDDKYKANIEAFVDSYLPGGSVPITPCGLAWRDKWGPNRYAANAAFIAVIAAADGIGGDKFKNFAMSQINYMLGDNNYNMSYEIGFGNNYPKRPHHRGASCQQNRCVSHSEDNPHILNGGLVGGPGRNDDYQDRREEFVKNEVACDYNAGFQTACAVYLPTKSTNDSYDIFLDCLDQLYEIIKKYGVTHEIIIGGNLNEDLYNPSNNSRRKQKLNELMMECKLKTNSKGLTFINVNGIDTSEIDYFLYTDLKCEPSKRLINLSSNVSDHHPILLRIKCNIAREQQSKNPEKKKRKVKWDKVDTSRYEETISREIGDYVEMLNFDHINIKLIILQAMDPLSNTAKQLDQQKTYGKNKLKLNIWNKEISEFLAANKLAYKNWKTAGRPTNIAIDSILLKEKKLTRKYCRTTIRNEEIRRKHNERHDIIYYNQNDKQKFFKLIRKQRQNGNTFINDLHVDNEVFERDNIING</sequence>
<proteinExistence type="inferred from homology"/>
<dbReference type="SUPFAM" id="SSF48208">
    <property type="entry name" value="Six-hairpin glycosidases"/>
    <property type="match status" value="1"/>
</dbReference>